<gene>
    <name evidence="13" type="ORF">EVB00_02475</name>
</gene>
<keyword evidence="3 11" id="KW-1134">Transmembrane beta strand</keyword>
<evidence type="ECO:0000256" key="10">
    <source>
        <dbReference type="ARBA" id="ARBA00023237"/>
    </source>
</evidence>
<evidence type="ECO:0000256" key="11">
    <source>
        <dbReference type="PROSITE-ProRule" id="PRU01360"/>
    </source>
</evidence>
<evidence type="ECO:0000313" key="14">
    <source>
        <dbReference type="Proteomes" id="UP000318359"/>
    </source>
</evidence>
<dbReference type="Gene3D" id="2.40.170.20">
    <property type="entry name" value="TonB-dependent receptor, beta-barrel domain"/>
    <property type="match status" value="1"/>
</dbReference>
<proteinExistence type="inferred from homology"/>
<comment type="subcellular location">
    <subcellularLocation>
        <location evidence="1 11">Cell outer membrane</location>
        <topology evidence="1 11">Multi-pass membrane protein</topology>
    </subcellularLocation>
</comment>
<evidence type="ECO:0000256" key="1">
    <source>
        <dbReference type="ARBA" id="ARBA00004571"/>
    </source>
</evidence>
<keyword evidence="5 11" id="KW-0812">Transmembrane</keyword>
<comment type="similarity">
    <text evidence="11">Belongs to the TonB-dependent receptor family.</text>
</comment>
<sequence length="814" mass="90219">MKNLSDLYSKEYISNIKTNLAIGVLGTVAAVMPQTGNSQERVIEEIVVSAQKKDENASDVPVTVTALTGETLDEMNVSNFDEYIEYLPNVTNGGRGPGQSTIYIRGMAVDPVNVFLSAAQGSTPNVALYLDEQPVTVPGRNLDIYVADMERIEVLPGPQGTLYGASSQAGTVRLITNKPKYNESEAGINASLFGTSDGDASNAFDAFVNIPMIDDVWAVRGVFYRSQLGGYIDNVPGTLALSPNNPSYPGASSTYTTIDNSSLVEDNFNDSSYEGFRLSSAMTLNENWDLLITHIDQEISADGVFDYDPAVGDLKVKRFQPDTLDDAFTQTSITLEGRMGTLDALYTGSYLDRQVNQLVDYSGYGNVGKWLPYYICNYASATSPGYSACGNADVLVVLDDQNERTTHEFRIASNELSELPFSYTAGVFIDESILKTINEYNYNGAASPEGQDSWTTYQENCPIPGAWARDPSCRPVTTRFYNDILRTEEQTSYFGEVTFPVTEKLDIMVGMRKYDMDIDFRGQSKFGYRGSNVSNGRDYDSGVHGTDLLNQSDTITKFTASYKPDDDTLVYFTRSEGFRPGGFNRGGLLSSSNPDFPDVQLTYGTDDTTNTEIGIKTLMMDGKMRLNATWYNVDWTDIQVSRFDPVNVSILTFVENAADADVSGLEADILWYPNDDWTINAAFSKNDTEITRLKAQIVEIAPVGSALPLAPEVQWNIRAIRASEFMGNPAYTQFAIKSAGESYSSLEQDKRYEQDAYRIVDLAYGFEMNGADWEIFARNLTDERAQLYFNDQDDIPRISTNRPRNIGVRVSYKF</sequence>
<dbReference type="PANTHER" id="PTHR32552">
    <property type="entry name" value="FERRICHROME IRON RECEPTOR-RELATED"/>
    <property type="match status" value="1"/>
</dbReference>
<dbReference type="AlphaFoldDB" id="A0A520M799"/>
<keyword evidence="13" id="KW-0675">Receptor</keyword>
<dbReference type="GO" id="GO:0006826">
    <property type="term" value="P:iron ion transport"/>
    <property type="evidence" value="ECO:0007669"/>
    <property type="project" value="UniProtKB-KW"/>
</dbReference>
<dbReference type="InterPro" id="IPR012910">
    <property type="entry name" value="Plug_dom"/>
</dbReference>
<evidence type="ECO:0000313" key="13">
    <source>
        <dbReference type="EMBL" id="RZO17116.1"/>
    </source>
</evidence>
<dbReference type="Gene3D" id="2.170.130.10">
    <property type="entry name" value="TonB-dependent receptor, plug domain"/>
    <property type="match status" value="1"/>
</dbReference>
<organism evidence="13 14">
    <name type="scientific">SAR86 cluster bacterium</name>
    <dbReference type="NCBI Taxonomy" id="2030880"/>
    <lineage>
        <taxon>Bacteria</taxon>
        <taxon>Pseudomonadati</taxon>
        <taxon>Pseudomonadota</taxon>
        <taxon>Gammaproteobacteria</taxon>
        <taxon>SAR86 cluster</taxon>
    </lineage>
</organism>
<dbReference type="GO" id="GO:0009279">
    <property type="term" value="C:cell outer membrane"/>
    <property type="evidence" value="ECO:0007669"/>
    <property type="project" value="UniProtKB-SubCell"/>
</dbReference>
<dbReference type="SUPFAM" id="SSF56935">
    <property type="entry name" value="Porins"/>
    <property type="match status" value="1"/>
</dbReference>
<evidence type="ECO:0000256" key="4">
    <source>
        <dbReference type="ARBA" id="ARBA00022496"/>
    </source>
</evidence>
<evidence type="ECO:0000256" key="5">
    <source>
        <dbReference type="ARBA" id="ARBA00022692"/>
    </source>
</evidence>
<dbReference type="PROSITE" id="PS52016">
    <property type="entry name" value="TONB_DEPENDENT_REC_3"/>
    <property type="match status" value="1"/>
</dbReference>
<dbReference type="InterPro" id="IPR039426">
    <property type="entry name" value="TonB-dep_rcpt-like"/>
</dbReference>
<protein>
    <submittedName>
        <fullName evidence="13">TonB-dependent receptor</fullName>
    </submittedName>
</protein>
<dbReference type="Proteomes" id="UP000318359">
    <property type="component" value="Unassembled WGS sequence"/>
</dbReference>
<reference evidence="13 14" key="1">
    <citation type="submission" date="2019-02" db="EMBL/GenBank/DDBJ databases">
        <title>Prokaryotic population dynamics and viral predation in marine succession experiment using metagenomics: the confinement effect.</title>
        <authorList>
            <person name="Haro-Moreno J.M."/>
            <person name="Rodriguez-Valera F."/>
            <person name="Lopez-Perez M."/>
        </authorList>
    </citation>
    <scope>NUCLEOTIDE SEQUENCE [LARGE SCALE GENOMIC DNA]</scope>
    <source>
        <strain evidence="13">MED-G167</strain>
    </source>
</reference>
<evidence type="ECO:0000256" key="7">
    <source>
        <dbReference type="ARBA" id="ARBA00023065"/>
    </source>
</evidence>
<feature type="domain" description="TonB-dependent receptor plug" evidence="12">
    <location>
        <begin position="58"/>
        <end position="171"/>
    </location>
</feature>
<keyword evidence="4" id="KW-0410">Iron transport</keyword>
<name>A0A520M799_9GAMM</name>
<keyword evidence="10 11" id="KW-0998">Cell outer membrane</keyword>
<keyword evidence="8" id="KW-0798">TonB box</keyword>
<evidence type="ECO:0000256" key="6">
    <source>
        <dbReference type="ARBA" id="ARBA00023004"/>
    </source>
</evidence>
<evidence type="ECO:0000256" key="3">
    <source>
        <dbReference type="ARBA" id="ARBA00022452"/>
    </source>
</evidence>
<evidence type="ECO:0000256" key="8">
    <source>
        <dbReference type="ARBA" id="ARBA00023077"/>
    </source>
</evidence>
<dbReference type="InterPro" id="IPR036942">
    <property type="entry name" value="Beta-barrel_TonB_sf"/>
</dbReference>
<evidence type="ECO:0000256" key="2">
    <source>
        <dbReference type="ARBA" id="ARBA00022448"/>
    </source>
</evidence>
<dbReference type="PANTHER" id="PTHR32552:SF81">
    <property type="entry name" value="TONB-DEPENDENT OUTER MEMBRANE RECEPTOR"/>
    <property type="match status" value="1"/>
</dbReference>
<evidence type="ECO:0000259" key="12">
    <source>
        <dbReference type="Pfam" id="PF07715"/>
    </source>
</evidence>
<dbReference type="Pfam" id="PF07715">
    <property type="entry name" value="Plug"/>
    <property type="match status" value="1"/>
</dbReference>
<keyword evidence="7" id="KW-0406">Ion transport</keyword>
<accession>A0A520M799</accession>
<keyword evidence="9 11" id="KW-0472">Membrane</keyword>
<dbReference type="EMBL" id="SHBM01000034">
    <property type="protein sequence ID" value="RZO17116.1"/>
    <property type="molecule type" value="Genomic_DNA"/>
</dbReference>
<keyword evidence="6" id="KW-0408">Iron</keyword>
<keyword evidence="2 11" id="KW-0813">Transport</keyword>
<dbReference type="InterPro" id="IPR037066">
    <property type="entry name" value="Plug_dom_sf"/>
</dbReference>
<evidence type="ECO:0000256" key="9">
    <source>
        <dbReference type="ARBA" id="ARBA00023136"/>
    </source>
</evidence>
<comment type="caution">
    <text evidence="13">The sequence shown here is derived from an EMBL/GenBank/DDBJ whole genome shotgun (WGS) entry which is preliminary data.</text>
</comment>